<evidence type="ECO:0000313" key="4">
    <source>
        <dbReference type="Proteomes" id="UP000241848"/>
    </source>
</evidence>
<name>A0A2T2WLP7_9FIRM</name>
<dbReference type="GO" id="GO:0016811">
    <property type="term" value="F:hydrolase activity, acting on carbon-nitrogen (but not peptide) bonds, in linear amides"/>
    <property type="evidence" value="ECO:0007669"/>
    <property type="project" value="TreeGrafter"/>
</dbReference>
<protein>
    <recommendedName>
        <fullName evidence="2">CN hydrolase domain-containing protein</fullName>
    </recommendedName>
</protein>
<gene>
    <name evidence="3" type="ORF">C7B45_04120</name>
</gene>
<evidence type="ECO:0000259" key="2">
    <source>
        <dbReference type="PROSITE" id="PS50263"/>
    </source>
</evidence>
<dbReference type="SUPFAM" id="SSF56317">
    <property type="entry name" value="Carbon-nitrogen hydrolase"/>
    <property type="match status" value="1"/>
</dbReference>
<dbReference type="AlphaFoldDB" id="A0A2T2WLP7"/>
<evidence type="ECO:0000313" key="3">
    <source>
        <dbReference type="EMBL" id="PSR23165.1"/>
    </source>
</evidence>
<dbReference type="PANTHER" id="PTHR43674">
    <property type="entry name" value="NITRILASE C965.09-RELATED"/>
    <property type="match status" value="1"/>
</dbReference>
<evidence type="ECO:0000256" key="1">
    <source>
        <dbReference type="ARBA" id="ARBA00022801"/>
    </source>
</evidence>
<proteinExistence type="predicted"/>
<dbReference type="InterPro" id="IPR050345">
    <property type="entry name" value="Aliph_Amidase/BUP"/>
</dbReference>
<dbReference type="InterPro" id="IPR036526">
    <property type="entry name" value="C-N_Hydrolase_sf"/>
</dbReference>
<dbReference type="Gene3D" id="3.60.110.10">
    <property type="entry name" value="Carbon-nitrogen hydrolase"/>
    <property type="match status" value="1"/>
</dbReference>
<dbReference type="Proteomes" id="UP000241848">
    <property type="component" value="Unassembled WGS sequence"/>
</dbReference>
<comment type="caution">
    <text evidence="3">The sequence shown here is derived from an EMBL/GenBank/DDBJ whole genome shotgun (WGS) entry which is preliminary data.</text>
</comment>
<feature type="domain" description="CN hydrolase" evidence="2">
    <location>
        <begin position="4"/>
        <end position="343"/>
    </location>
</feature>
<keyword evidence="1" id="KW-0378">Hydrolase</keyword>
<dbReference type="EMBL" id="PXYV01000008">
    <property type="protein sequence ID" value="PSR23165.1"/>
    <property type="molecule type" value="Genomic_DNA"/>
</dbReference>
<dbReference type="PANTHER" id="PTHR43674:SF13">
    <property type="entry name" value="CN HYDROLASE DOMAIN-CONTAINING PROTEIN"/>
    <property type="match status" value="1"/>
</dbReference>
<sequence length="346" mass="39571">MMLVDLFCVQPYMRPHDYYTPEAFQHRVARYFSQADAMRQTHRPALIVFPEDIATFLLMAGHQDTLAGTHTMDAAFRAIGQKKFLALLGTMGRFQTLSMRRAFFTLGAAQVWRIWYTSMAELARQYHMTVVAGSALLPDNRWPYPTHQYQPKNSRIYNLSITIDPKGDIIYYTRKVNLVPTQEDQLDLTPGSLTDAQRIVFLPTTQIPLATAICYDGFCRPHTDQEPDFVNVLEALDRQGAKLVAQPSANPWWWNEPWPLERTGQSRLRSVQWDEEGSLAALQQCQNIEIIVNPQLQLEFLDLHFDGQSRILARHGAQVEILAASEFTRGPEADTVLHAVWDFSTT</sequence>
<dbReference type="InterPro" id="IPR003010">
    <property type="entry name" value="C-N_Hydrolase"/>
</dbReference>
<accession>A0A2T2WLP7</accession>
<dbReference type="Pfam" id="PF00795">
    <property type="entry name" value="CN_hydrolase"/>
    <property type="match status" value="1"/>
</dbReference>
<dbReference type="PROSITE" id="PS50263">
    <property type="entry name" value="CN_HYDROLASE"/>
    <property type="match status" value="1"/>
</dbReference>
<reference evidence="3 4" key="1">
    <citation type="journal article" date="2014" name="BMC Genomics">
        <title>Comparison of environmental and isolate Sulfobacillus genomes reveals diverse carbon, sulfur, nitrogen, and hydrogen metabolisms.</title>
        <authorList>
            <person name="Justice N.B."/>
            <person name="Norman A."/>
            <person name="Brown C.T."/>
            <person name="Singh A."/>
            <person name="Thomas B.C."/>
            <person name="Banfield J.F."/>
        </authorList>
    </citation>
    <scope>NUCLEOTIDE SEQUENCE [LARGE SCALE GENOMIC DNA]</scope>
    <source>
        <strain evidence="3">AMDSBA3</strain>
    </source>
</reference>
<organism evidence="3 4">
    <name type="scientific">Sulfobacillus acidophilus</name>
    <dbReference type="NCBI Taxonomy" id="53633"/>
    <lineage>
        <taxon>Bacteria</taxon>
        <taxon>Bacillati</taxon>
        <taxon>Bacillota</taxon>
        <taxon>Clostridia</taxon>
        <taxon>Eubacteriales</taxon>
        <taxon>Clostridiales Family XVII. Incertae Sedis</taxon>
        <taxon>Sulfobacillus</taxon>
    </lineage>
</organism>